<dbReference type="Ensembl" id="ENSSANT00000073655.1">
    <property type="protein sequence ID" value="ENSSANP00000069282.1"/>
    <property type="gene ID" value="ENSSANG00000034541.1"/>
</dbReference>
<reference evidence="3" key="1">
    <citation type="submission" date="2025-08" db="UniProtKB">
        <authorList>
            <consortium name="Ensembl"/>
        </authorList>
    </citation>
    <scope>IDENTIFICATION</scope>
</reference>
<dbReference type="PANTHER" id="PTHR15715:SF26">
    <property type="entry name" value="COILED-COIL DOMAIN-CONTAINING PROTEIN 136"/>
    <property type="match status" value="1"/>
</dbReference>
<evidence type="ECO:0000313" key="4">
    <source>
        <dbReference type="Proteomes" id="UP000472260"/>
    </source>
</evidence>
<dbReference type="AlphaFoldDB" id="A0A671QGR2"/>
<evidence type="ECO:0000313" key="3">
    <source>
        <dbReference type="Ensembl" id="ENSSANP00000069282.1"/>
    </source>
</evidence>
<sequence length="419" mass="48278">MFGNRNDSAENSNKKKSSFGVQPNNFGCRTFGASLVTTLICLAISVRAKVLRDPLVQYSLDELSRSTVEASEYEKVIQRLNQELQEANEQANSGKHKCIELQGLLEEEKRGNKQQAEESAKQIKVLQTQLQKLQENMENLRDQKDSAIFSLRQEAHAAEEDVQVLRRTMEKTAAEREHEVNTLKGNLATLTSELEKWQLAANKYERELDSVQASHQQQNQQRDRAAKQQASELERLQKDCESLRRECASLRSEREQLADKQQKEKISLQSESSTLRSEKEQLLKKQQQLEKELDSSKKQNTSLSNMVKTLEKTQVDLEKQLSVLQEEHLRATSQLEQSNSRIKELQKEYEEIQAELSGLREKYENAEEEKRSFSLELQQSKERLSLLQDKENHGKWIRWMPVAAVTIAVTGYLLSKTSK</sequence>
<accession>A0A671QGR2</accession>
<keyword evidence="4" id="KW-1185">Reference proteome</keyword>
<name>A0A671QGR2_9TELE</name>
<reference evidence="3" key="2">
    <citation type="submission" date="2025-09" db="UniProtKB">
        <authorList>
            <consortium name="Ensembl"/>
        </authorList>
    </citation>
    <scope>IDENTIFICATION</scope>
</reference>
<feature type="compositionally biased region" description="Basic and acidic residues" evidence="1">
    <location>
        <begin position="255"/>
        <end position="266"/>
    </location>
</feature>
<gene>
    <name evidence="3" type="primary">LOC107699575</name>
</gene>
<feature type="transmembrane region" description="Helical" evidence="2">
    <location>
        <begin position="396"/>
        <end position="414"/>
    </location>
</feature>
<dbReference type="Proteomes" id="UP000472260">
    <property type="component" value="Unassembled WGS sequence"/>
</dbReference>
<keyword evidence="2" id="KW-0472">Membrane</keyword>
<feature type="region of interest" description="Disordered" evidence="1">
    <location>
        <begin position="208"/>
        <end position="233"/>
    </location>
</feature>
<feature type="compositionally biased region" description="Basic and acidic residues" evidence="1">
    <location>
        <begin position="276"/>
        <end position="297"/>
    </location>
</feature>
<dbReference type="PANTHER" id="PTHR15715">
    <property type="entry name" value="CENTROSOMAL PROTEIN OF 170 KDA"/>
    <property type="match status" value="1"/>
</dbReference>
<evidence type="ECO:0000256" key="2">
    <source>
        <dbReference type="SAM" id="Phobius"/>
    </source>
</evidence>
<proteinExistence type="predicted"/>
<evidence type="ECO:0000256" key="1">
    <source>
        <dbReference type="SAM" id="MobiDB-lite"/>
    </source>
</evidence>
<dbReference type="GO" id="GO:0001675">
    <property type="term" value="P:acrosome assembly"/>
    <property type="evidence" value="ECO:0007669"/>
    <property type="project" value="TreeGrafter"/>
</dbReference>
<feature type="region of interest" description="Disordered" evidence="1">
    <location>
        <begin position="255"/>
        <end position="302"/>
    </location>
</feature>
<dbReference type="GO" id="GO:0007338">
    <property type="term" value="P:single fertilization"/>
    <property type="evidence" value="ECO:0007669"/>
    <property type="project" value="TreeGrafter"/>
</dbReference>
<keyword evidence="2" id="KW-1133">Transmembrane helix</keyword>
<feature type="compositionally biased region" description="Basic and acidic residues" evidence="1">
    <location>
        <begin position="221"/>
        <end position="233"/>
    </location>
</feature>
<dbReference type="InterPro" id="IPR051176">
    <property type="entry name" value="Cent_Immune-Sig_Mod"/>
</dbReference>
<protein>
    <submittedName>
        <fullName evidence="3">Sarcolemmal membrane-associated protein-like</fullName>
    </submittedName>
</protein>
<keyword evidence="2" id="KW-0812">Transmembrane</keyword>
<organism evidence="3 4">
    <name type="scientific">Sinocyclocheilus anshuiensis</name>
    <dbReference type="NCBI Taxonomy" id="1608454"/>
    <lineage>
        <taxon>Eukaryota</taxon>
        <taxon>Metazoa</taxon>
        <taxon>Chordata</taxon>
        <taxon>Craniata</taxon>
        <taxon>Vertebrata</taxon>
        <taxon>Euteleostomi</taxon>
        <taxon>Actinopterygii</taxon>
        <taxon>Neopterygii</taxon>
        <taxon>Teleostei</taxon>
        <taxon>Ostariophysi</taxon>
        <taxon>Cypriniformes</taxon>
        <taxon>Cyprinidae</taxon>
        <taxon>Cyprininae</taxon>
        <taxon>Sinocyclocheilus</taxon>
    </lineage>
</organism>
<dbReference type="GO" id="GO:0002080">
    <property type="term" value="C:acrosomal membrane"/>
    <property type="evidence" value="ECO:0007669"/>
    <property type="project" value="TreeGrafter"/>
</dbReference>